<organism evidence="1 2">
    <name type="scientific">Roseburia inulinivorans</name>
    <dbReference type="NCBI Taxonomy" id="360807"/>
    <lineage>
        <taxon>Bacteria</taxon>
        <taxon>Bacillati</taxon>
        <taxon>Bacillota</taxon>
        <taxon>Clostridia</taxon>
        <taxon>Lachnospirales</taxon>
        <taxon>Lachnospiraceae</taxon>
        <taxon>Roseburia</taxon>
    </lineage>
</organism>
<proteinExistence type="predicted"/>
<reference evidence="1 2" key="1">
    <citation type="submission" date="2015-09" db="EMBL/GenBank/DDBJ databases">
        <authorList>
            <consortium name="Pathogen Informatics"/>
        </authorList>
    </citation>
    <scope>NUCLEOTIDE SEQUENCE [LARGE SCALE GENOMIC DNA]</scope>
    <source>
        <strain evidence="1 2">2789STDY5608835</strain>
    </source>
</reference>
<dbReference type="AlphaFoldDB" id="A0A174AAL3"/>
<accession>A0A174AAL3</accession>
<name>A0A174AAL3_9FIRM</name>
<dbReference type="EMBL" id="CYYR01000009">
    <property type="protein sequence ID" value="CUN85641.1"/>
    <property type="molecule type" value="Genomic_DNA"/>
</dbReference>
<evidence type="ECO:0000313" key="2">
    <source>
        <dbReference type="Proteomes" id="UP000095395"/>
    </source>
</evidence>
<protein>
    <submittedName>
        <fullName evidence="1">Uncharacterized protein</fullName>
    </submittedName>
</protein>
<gene>
    <name evidence="1" type="ORF">ERS852392_01533</name>
</gene>
<dbReference type="RefSeq" id="WP_055301935.1">
    <property type="nucleotide sequence ID" value="NZ_CYYR01000009.1"/>
</dbReference>
<evidence type="ECO:0000313" key="1">
    <source>
        <dbReference type="EMBL" id="CUN85641.1"/>
    </source>
</evidence>
<sequence length="106" mass="11808">MPKFLKDKAVSLLDGGIETYLLGLYGLTLPTVKNRRAQETKYALVMGLFGAAAELLVKACLVQAYRDNSCTTSDQYVKILDFRHLRGFSGLTKVTEKCTKRQFLVG</sequence>
<dbReference type="Proteomes" id="UP000095395">
    <property type="component" value="Unassembled WGS sequence"/>
</dbReference>